<dbReference type="VEuPathDB" id="VectorBase:PPAI008357"/>
<dbReference type="InterPro" id="IPR039702">
    <property type="entry name" value="FPS1-like"/>
</dbReference>
<dbReference type="GO" id="GO:0042811">
    <property type="term" value="P:pheromone biosynthetic process"/>
    <property type="evidence" value="ECO:0007669"/>
    <property type="project" value="UniProtKB-ARBA"/>
</dbReference>
<evidence type="ECO:0000256" key="4">
    <source>
        <dbReference type="ARBA" id="ARBA00022842"/>
    </source>
</evidence>
<keyword evidence="3" id="KW-0479">Metal-binding</keyword>
<dbReference type="PANTHER" id="PTHR11525:SF0">
    <property type="entry name" value="FARNESYL PYROPHOSPHATE SYNTHASE"/>
    <property type="match status" value="1"/>
</dbReference>
<dbReference type="VEuPathDB" id="VectorBase:PPAPM1_003536"/>
<dbReference type="EMBL" id="AJVK01064854">
    <property type="status" value="NOT_ANNOTATED_CDS"/>
    <property type="molecule type" value="Genomic_DNA"/>
</dbReference>
<dbReference type="GO" id="GO:0004161">
    <property type="term" value="F:dimethylallyltranstransferase activity"/>
    <property type="evidence" value="ECO:0007669"/>
    <property type="project" value="TreeGrafter"/>
</dbReference>
<dbReference type="GO" id="GO:0045337">
    <property type="term" value="P:farnesyl diphosphate biosynthetic process"/>
    <property type="evidence" value="ECO:0007669"/>
    <property type="project" value="TreeGrafter"/>
</dbReference>
<evidence type="ECO:0000256" key="1">
    <source>
        <dbReference type="ARBA" id="ARBA00001946"/>
    </source>
</evidence>
<protein>
    <recommendedName>
        <fullName evidence="6">Farnesyl pyrophosphate synthase</fullName>
    </recommendedName>
</protein>
<dbReference type="GO" id="GO:0046872">
    <property type="term" value="F:metal ion binding"/>
    <property type="evidence" value="ECO:0007669"/>
    <property type="project" value="UniProtKB-KW"/>
</dbReference>
<dbReference type="PANTHER" id="PTHR11525">
    <property type="entry name" value="FARNESYL-PYROPHOSPHATE SYNTHETASE"/>
    <property type="match status" value="1"/>
</dbReference>
<reference evidence="7" key="1">
    <citation type="submission" date="2022-08" db="UniProtKB">
        <authorList>
            <consortium name="EnsemblMetazoa"/>
        </authorList>
    </citation>
    <scope>IDENTIFICATION</scope>
    <source>
        <strain evidence="7">Israel</strain>
    </source>
</reference>
<evidence type="ECO:0000313" key="7">
    <source>
        <dbReference type="EnsemblMetazoa" id="PPAI008357-PA"/>
    </source>
</evidence>
<organism evidence="7 8">
    <name type="scientific">Phlebotomus papatasi</name>
    <name type="common">Sandfly</name>
    <dbReference type="NCBI Taxonomy" id="29031"/>
    <lineage>
        <taxon>Eukaryota</taxon>
        <taxon>Metazoa</taxon>
        <taxon>Ecdysozoa</taxon>
        <taxon>Arthropoda</taxon>
        <taxon>Hexapoda</taxon>
        <taxon>Insecta</taxon>
        <taxon>Pterygota</taxon>
        <taxon>Neoptera</taxon>
        <taxon>Endopterygota</taxon>
        <taxon>Diptera</taxon>
        <taxon>Nematocera</taxon>
        <taxon>Psychodoidea</taxon>
        <taxon>Psychodidae</taxon>
        <taxon>Phlebotomus</taxon>
        <taxon>Phlebotomus</taxon>
    </lineage>
</organism>
<sequence length="173" mass="20328">MKQLNLLNLWVLNYNIPGGKNIRGVSVMNAYKLLVPKESDTEQNLKLAGYLGWCNEMLHASVLMFDDVMDRSITRRGRLCWYKLEDIQLSAINDSFMIKAGIYQILKEHFTHLKCYTQLLELFNDMCFIAFLAEREQRPSQKTNRILIKRISMEFYQKINMKVPFVGCFSTQQ</sequence>
<dbReference type="InterPro" id="IPR008949">
    <property type="entry name" value="Isoprenoid_synthase_dom_sf"/>
</dbReference>
<evidence type="ECO:0000256" key="2">
    <source>
        <dbReference type="ARBA" id="ARBA00022679"/>
    </source>
</evidence>
<dbReference type="EnsemblMetazoa" id="PPAI008357-RA">
    <property type="protein sequence ID" value="PPAI008357-PA"/>
    <property type="gene ID" value="PPAI008357"/>
</dbReference>
<comment type="cofactor">
    <cofactor evidence="1">
        <name>Mg(2+)</name>
        <dbReference type="ChEBI" id="CHEBI:18420"/>
    </cofactor>
</comment>
<accession>A0A1B0DJD3</accession>
<evidence type="ECO:0000256" key="5">
    <source>
        <dbReference type="ARBA" id="ARBA00033740"/>
    </source>
</evidence>
<dbReference type="InterPro" id="IPR033749">
    <property type="entry name" value="Polyprenyl_synt_CS"/>
</dbReference>
<dbReference type="AlphaFoldDB" id="A0A1B0DJD3"/>
<evidence type="ECO:0000256" key="6">
    <source>
        <dbReference type="ARBA" id="ARBA00034546"/>
    </source>
</evidence>
<comment type="pathway">
    <text evidence="5">Pheromone biosynthesis.</text>
</comment>
<keyword evidence="2" id="KW-0808">Transferase</keyword>
<name>A0A1B0DJD3_PHLPP</name>
<proteinExistence type="predicted"/>
<keyword evidence="8" id="KW-1185">Reference proteome</keyword>
<dbReference type="InterPro" id="IPR000092">
    <property type="entry name" value="Polyprenyl_synt"/>
</dbReference>
<dbReference type="GO" id="GO:0005737">
    <property type="term" value="C:cytoplasm"/>
    <property type="evidence" value="ECO:0007669"/>
    <property type="project" value="TreeGrafter"/>
</dbReference>
<dbReference type="Proteomes" id="UP000092462">
    <property type="component" value="Unassembled WGS sequence"/>
</dbReference>
<keyword evidence="4" id="KW-0460">Magnesium</keyword>
<dbReference type="SUPFAM" id="SSF48576">
    <property type="entry name" value="Terpenoid synthases"/>
    <property type="match status" value="1"/>
</dbReference>
<evidence type="ECO:0000313" key="8">
    <source>
        <dbReference type="Proteomes" id="UP000092462"/>
    </source>
</evidence>
<dbReference type="Gene3D" id="1.10.600.10">
    <property type="entry name" value="Farnesyl Diphosphate Synthase"/>
    <property type="match status" value="1"/>
</dbReference>
<dbReference type="PROSITE" id="PS00723">
    <property type="entry name" value="POLYPRENYL_SYNTHASE_1"/>
    <property type="match status" value="1"/>
</dbReference>
<dbReference type="Pfam" id="PF00348">
    <property type="entry name" value="polyprenyl_synt"/>
    <property type="match status" value="1"/>
</dbReference>
<dbReference type="GO" id="GO:0004337">
    <property type="term" value="F:(2E,6E)-farnesyl diphosphate synthase activity"/>
    <property type="evidence" value="ECO:0007669"/>
    <property type="project" value="TreeGrafter"/>
</dbReference>
<evidence type="ECO:0000256" key="3">
    <source>
        <dbReference type="ARBA" id="ARBA00022723"/>
    </source>
</evidence>